<gene>
    <name evidence="1" type="ORF">Z518_02266</name>
</gene>
<evidence type="ECO:0000313" key="2">
    <source>
        <dbReference type="Proteomes" id="UP000053617"/>
    </source>
</evidence>
<sequence length="116" mass="12978">MIEGLSSRQNLPVIFPSWDDFDLDAIAIAPPPWAYSFFQGKTVPQPSRMTALRSCKVGFEVINNYSYCQERVSTRERSPVKCRAYISGAQNVHLAQEDLSGELLLLGDSNPPNTWA</sequence>
<proteinExistence type="predicted"/>
<dbReference type="Proteomes" id="UP000053617">
    <property type="component" value="Unassembled WGS sequence"/>
</dbReference>
<dbReference type="AlphaFoldDB" id="A0A0D2HAZ5"/>
<protein>
    <submittedName>
        <fullName evidence="1">Uncharacterized protein</fullName>
    </submittedName>
</protein>
<accession>A0A0D2HAZ5</accession>
<keyword evidence="2" id="KW-1185">Reference proteome</keyword>
<reference evidence="1 2" key="1">
    <citation type="submission" date="2015-01" db="EMBL/GenBank/DDBJ databases">
        <title>The Genome Sequence of Rhinocladiella mackenzie CBS 650.93.</title>
        <authorList>
            <consortium name="The Broad Institute Genomics Platform"/>
            <person name="Cuomo C."/>
            <person name="de Hoog S."/>
            <person name="Gorbushina A."/>
            <person name="Stielow B."/>
            <person name="Teixiera M."/>
            <person name="Abouelleil A."/>
            <person name="Chapman S.B."/>
            <person name="Priest M."/>
            <person name="Young S.K."/>
            <person name="Wortman J."/>
            <person name="Nusbaum C."/>
            <person name="Birren B."/>
        </authorList>
    </citation>
    <scope>NUCLEOTIDE SEQUENCE [LARGE SCALE GENOMIC DNA]</scope>
    <source>
        <strain evidence="1 2">CBS 650.93</strain>
    </source>
</reference>
<dbReference type="RefSeq" id="XP_013274749.1">
    <property type="nucleotide sequence ID" value="XM_013419295.1"/>
</dbReference>
<evidence type="ECO:0000313" key="1">
    <source>
        <dbReference type="EMBL" id="KIX07613.1"/>
    </source>
</evidence>
<name>A0A0D2HAZ5_9EURO</name>
<organism evidence="1 2">
    <name type="scientific">Rhinocladiella mackenziei CBS 650.93</name>
    <dbReference type="NCBI Taxonomy" id="1442369"/>
    <lineage>
        <taxon>Eukaryota</taxon>
        <taxon>Fungi</taxon>
        <taxon>Dikarya</taxon>
        <taxon>Ascomycota</taxon>
        <taxon>Pezizomycotina</taxon>
        <taxon>Eurotiomycetes</taxon>
        <taxon>Chaetothyriomycetidae</taxon>
        <taxon>Chaetothyriales</taxon>
        <taxon>Herpotrichiellaceae</taxon>
        <taxon>Rhinocladiella</taxon>
    </lineage>
</organism>
<dbReference type="GeneID" id="25290337"/>
<dbReference type="HOGENOM" id="CLU_2098187_0_0_1"/>
<dbReference type="EMBL" id="KN847476">
    <property type="protein sequence ID" value="KIX07613.1"/>
    <property type="molecule type" value="Genomic_DNA"/>
</dbReference>
<dbReference type="VEuPathDB" id="FungiDB:Z518_02266"/>